<sequence>MYHTQRKELGSFVGQVFNMDNATTSIPLQIVSMTANVADSLETVAKTDEPTIVRTIVIMLTKLSLNFFFPNESWFLCEVSRWIYSCGDTEKKKNSSNLLSSTYGVCYH</sequence>
<dbReference type="EMBL" id="BMAV01013276">
    <property type="protein sequence ID" value="GFY60743.1"/>
    <property type="molecule type" value="Genomic_DNA"/>
</dbReference>
<evidence type="ECO:0000313" key="1">
    <source>
        <dbReference type="EMBL" id="GFY60743.1"/>
    </source>
</evidence>
<dbReference type="Proteomes" id="UP000886998">
    <property type="component" value="Unassembled WGS sequence"/>
</dbReference>
<proteinExistence type="predicted"/>
<dbReference type="AlphaFoldDB" id="A0A8X6XV11"/>
<name>A0A8X6XV11_9ARAC</name>
<comment type="caution">
    <text evidence="1">The sequence shown here is derived from an EMBL/GenBank/DDBJ whole genome shotgun (WGS) entry which is preliminary data.</text>
</comment>
<keyword evidence="2" id="KW-1185">Reference proteome</keyword>
<protein>
    <submittedName>
        <fullName evidence="1">Uncharacterized protein</fullName>
    </submittedName>
</protein>
<gene>
    <name evidence="1" type="ORF">TNIN_92601</name>
</gene>
<reference evidence="1" key="1">
    <citation type="submission" date="2020-08" db="EMBL/GenBank/DDBJ databases">
        <title>Multicomponent nature underlies the extraordinary mechanical properties of spider dragline silk.</title>
        <authorList>
            <person name="Kono N."/>
            <person name="Nakamura H."/>
            <person name="Mori M."/>
            <person name="Yoshida Y."/>
            <person name="Ohtoshi R."/>
            <person name="Malay A.D."/>
            <person name="Moran D.A.P."/>
            <person name="Tomita M."/>
            <person name="Numata K."/>
            <person name="Arakawa K."/>
        </authorList>
    </citation>
    <scope>NUCLEOTIDE SEQUENCE</scope>
</reference>
<evidence type="ECO:0000313" key="2">
    <source>
        <dbReference type="Proteomes" id="UP000886998"/>
    </source>
</evidence>
<organism evidence="1 2">
    <name type="scientific">Trichonephila inaurata madagascariensis</name>
    <dbReference type="NCBI Taxonomy" id="2747483"/>
    <lineage>
        <taxon>Eukaryota</taxon>
        <taxon>Metazoa</taxon>
        <taxon>Ecdysozoa</taxon>
        <taxon>Arthropoda</taxon>
        <taxon>Chelicerata</taxon>
        <taxon>Arachnida</taxon>
        <taxon>Araneae</taxon>
        <taxon>Araneomorphae</taxon>
        <taxon>Entelegynae</taxon>
        <taxon>Araneoidea</taxon>
        <taxon>Nephilidae</taxon>
        <taxon>Trichonephila</taxon>
        <taxon>Trichonephila inaurata</taxon>
    </lineage>
</organism>
<accession>A0A8X6XV11</accession>